<dbReference type="GO" id="GO:0005109">
    <property type="term" value="F:frizzled binding"/>
    <property type="evidence" value="ECO:0007669"/>
    <property type="project" value="TreeGrafter"/>
</dbReference>
<keyword evidence="3 9" id="KW-0217">Developmental protein</keyword>
<dbReference type="InterPro" id="IPR005817">
    <property type="entry name" value="Wnt"/>
</dbReference>
<comment type="subcellular location">
    <subcellularLocation>
        <location evidence="1 9">Secreted</location>
        <location evidence="1 9">Extracellular space</location>
        <location evidence="1 9">Extracellular matrix</location>
    </subcellularLocation>
</comment>
<dbReference type="GO" id="GO:0007517">
    <property type="term" value="P:muscle organ development"/>
    <property type="evidence" value="ECO:0007669"/>
    <property type="project" value="UniProtKB-ARBA"/>
</dbReference>
<dbReference type="PANTHER" id="PTHR12027:SF97">
    <property type="entry name" value="PROTEIN WNT-4"/>
    <property type="match status" value="1"/>
</dbReference>
<evidence type="ECO:0000256" key="9">
    <source>
        <dbReference type="RuleBase" id="RU003500"/>
    </source>
</evidence>
<dbReference type="GO" id="GO:0060070">
    <property type="term" value="P:canonical Wnt signaling pathway"/>
    <property type="evidence" value="ECO:0007669"/>
    <property type="project" value="TreeGrafter"/>
</dbReference>
<organism evidence="10">
    <name type="scientific">Cyprideis torosa</name>
    <dbReference type="NCBI Taxonomy" id="163714"/>
    <lineage>
        <taxon>Eukaryota</taxon>
        <taxon>Metazoa</taxon>
        <taxon>Ecdysozoa</taxon>
        <taxon>Arthropoda</taxon>
        <taxon>Crustacea</taxon>
        <taxon>Oligostraca</taxon>
        <taxon>Ostracoda</taxon>
        <taxon>Podocopa</taxon>
        <taxon>Podocopida</taxon>
        <taxon>Cytherocopina</taxon>
        <taxon>Cytheroidea</taxon>
        <taxon>Cytherideidae</taxon>
        <taxon>Cyprideis</taxon>
    </lineage>
</organism>
<evidence type="ECO:0000256" key="4">
    <source>
        <dbReference type="ARBA" id="ARBA00022525"/>
    </source>
</evidence>
<evidence type="ECO:0000313" key="10">
    <source>
        <dbReference type="EMBL" id="CAD7237306.1"/>
    </source>
</evidence>
<name>A0A7R8WXT2_9CRUS</name>
<keyword evidence="5" id="KW-0272">Extracellular matrix</keyword>
<evidence type="ECO:0000256" key="8">
    <source>
        <dbReference type="ARBA" id="ARBA00023288"/>
    </source>
</evidence>
<sequence>MSAAHSLGHPGIGGRECNRTSRGADSCDTLCCGRGYDTSPVLVTTRCRCRFHWCCRVECQQCNEWREIHTCKVRPPQQKVKPPNIQGRVGCPSEASNSSTNVHEKIWQTSRQRLPPAPDEALVILAERATRAF</sequence>
<dbReference type="PANTHER" id="PTHR12027">
    <property type="entry name" value="WNT RELATED"/>
    <property type="match status" value="1"/>
</dbReference>
<comment type="similarity">
    <text evidence="2 9">Belongs to the Wnt family.</text>
</comment>
<dbReference type="OrthoDB" id="5945655at2759"/>
<dbReference type="InterPro" id="IPR043158">
    <property type="entry name" value="Wnt_C"/>
</dbReference>
<reference evidence="10" key="1">
    <citation type="submission" date="2020-11" db="EMBL/GenBank/DDBJ databases">
        <authorList>
            <person name="Tran Van P."/>
        </authorList>
    </citation>
    <scope>NUCLEOTIDE SEQUENCE</scope>
</reference>
<keyword evidence="6 9" id="KW-0879">Wnt signaling pathway</keyword>
<proteinExistence type="inferred from homology"/>
<evidence type="ECO:0000256" key="7">
    <source>
        <dbReference type="ARBA" id="ARBA00023157"/>
    </source>
</evidence>
<dbReference type="GO" id="GO:0005125">
    <property type="term" value="F:cytokine activity"/>
    <property type="evidence" value="ECO:0007669"/>
    <property type="project" value="TreeGrafter"/>
</dbReference>
<keyword evidence="4" id="KW-0964">Secreted</keyword>
<protein>
    <recommendedName>
        <fullName evidence="9">Protein Wnt</fullName>
    </recommendedName>
</protein>
<dbReference type="AlphaFoldDB" id="A0A7R8WXT2"/>
<dbReference type="GO" id="GO:0005615">
    <property type="term" value="C:extracellular space"/>
    <property type="evidence" value="ECO:0007669"/>
    <property type="project" value="TreeGrafter"/>
</dbReference>
<evidence type="ECO:0000256" key="5">
    <source>
        <dbReference type="ARBA" id="ARBA00022530"/>
    </source>
</evidence>
<dbReference type="GO" id="GO:0030182">
    <property type="term" value="P:neuron differentiation"/>
    <property type="evidence" value="ECO:0007669"/>
    <property type="project" value="TreeGrafter"/>
</dbReference>
<evidence type="ECO:0000256" key="1">
    <source>
        <dbReference type="ARBA" id="ARBA00004498"/>
    </source>
</evidence>
<keyword evidence="7" id="KW-1015">Disulfide bond</keyword>
<evidence type="ECO:0000256" key="2">
    <source>
        <dbReference type="ARBA" id="ARBA00005683"/>
    </source>
</evidence>
<accession>A0A7R8WXT2</accession>
<dbReference type="FunFam" id="3.30.2460.20:FF:000001">
    <property type="entry name" value="Wnt homolog"/>
    <property type="match status" value="1"/>
</dbReference>
<dbReference type="GO" id="GO:0045165">
    <property type="term" value="P:cell fate commitment"/>
    <property type="evidence" value="ECO:0007669"/>
    <property type="project" value="TreeGrafter"/>
</dbReference>
<dbReference type="Pfam" id="PF00110">
    <property type="entry name" value="wnt"/>
    <property type="match status" value="1"/>
</dbReference>
<dbReference type="Gene3D" id="3.30.2460.20">
    <property type="match status" value="1"/>
</dbReference>
<comment type="function">
    <text evidence="9">Ligand for members of the frizzled family of seven transmembrane receptors.</text>
</comment>
<keyword evidence="8" id="KW-0449">Lipoprotein</keyword>
<evidence type="ECO:0000256" key="3">
    <source>
        <dbReference type="ARBA" id="ARBA00022473"/>
    </source>
</evidence>
<evidence type="ECO:0000256" key="6">
    <source>
        <dbReference type="ARBA" id="ARBA00022687"/>
    </source>
</evidence>
<gene>
    <name evidence="10" type="ORF">CTOB1V02_LOCUS15121</name>
</gene>
<dbReference type="GO" id="GO:0000902">
    <property type="term" value="P:cell morphogenesis"/>
    <property type="evidence" value="ECO:0007669"/>
    <property type="project" value="UniProtKB-ARBA"/>
</dbReference>
<dbReference type="EMBL" id="OB686655">
    <property type="protein sequence ID" value="CAD7237306.1"/>
    <property type="molecule type" value="Genomic_DNA"/>
</dbReference>